<dbReference type="EMBL" id="BAAAMR010000019">
    <property type="protein sequence ID" value="GAA2133226.1"/>
    <property type="molecule type" value="Genomic_DNA"/>
</dbReference>
<gene>
    <name evidence="3" type="ORF">GCM10009727_26420</name>
</gene>
<feature type="transmembrane region" description="Helical" evidence="2">
    <location>
        <begin position="221"/>
        <end position="238"/>
    </location>
</feature>
<keyword evidence="2" id="KW-0812">Transmembrane</keyword>
<feature type="transmembrane region" description="Helical" evidence="2">
    <location>
        <begin position="266"/>
        <end position="283"/>
    </location>
</feature>
<feature type="transmembrane region" description="Helical" evidence="2">
    <location>
        <begin position="169"/>
        <end position="191"/>
    </location>
</feature>
<organism evidence="3 4">
    <name type="scientific">Actinomadura napierensis</name>
    <dbReference type="NCBI Taxonomy" id="267854"/>
    <lineage>
        <taxon>Bacteria</taxon>
        <taxon>Bacillati</taxon>
        <taxon>Actinomycetota</taxon>
        <taxon>Actinomycetes</taxon>
        <taxon>Streptosporangiales</taxon>
        <taxon>Thermomonosporaceae</taxon>
        <taxon>Actinomadura</taxon>
    </lineage>
</organism>
<feature type="transmembrane region" description="Helical" evidence="2">
    <location>
        <begin position="290"/>
        <end position="310"/>
    </location>
</feature>
<evidence type="ECO:0000256" key="1">
    <source>
        <dbReference type="SAM" id="MobiDB-lite"/>
    </source>
</evidence>
<keyword evidence="4" id="KW-1185">Reference proteome</keyword>
<evidence type="ECO:0000256" key="2">
    <source>
        <dbReference type="SAM" id="Phobius"/>
    </source>
</evidence>
<sequence>MFVIDAHDRLACLGGGQASAVTQRYSDAEDIDHPGAPPGPRLRDRLRDRPWARPAALVVIAALLGSGLWLVRWSGGSSTATPDTFWYARDALQYAGRSEADADRTAAKITCVAMARGRPRPRMTYTECLSYRTRLPREAPARFQRIFTSRPGYPLLAAPFVRVMGVTGFAAATAALGVACGVAVLVLALVVGLGPVRALLAETLFYLLPTGLWGSRMLAEAPMMLCVLTALIGTVLLLRGRAVTAGSGLLAGALALLCVVKPANGVALGAALAAGAVLLLPFVRSRRPFLTLSGIAAAVVAGNLWISSALRLPGVGETLQDTFTWHFRHPDVADPWHRLADAVQTLWTGDIGPRLLDHPLAPAAFLLAAAGLFARLHRDTAWPLALAGLTGALVASMHPIVDELDRLSVVAWIPVAFGLAALTAPRPAGPPRERVRTRPPRDDAAPSAVDLMSPG</sequence>
<evidence type="ECO:0008006" key="5">
    <source>
        <dbReference type="Google" id="ProtNLM"/>
    </source>
</evidence>
<proteinExistence type="predicted"/>
<name>A0ABN2YVT8_9ACTN</name>
<keyword evidence="2" id="KW-1133">Transmembrane helix</keyword>
<feature type="region of interest" description="Disordered" evidence="1">
    <location>
        <begin position="427"/>
        <end position="455"/>
    </location>
</feature>
<dbReference type="Proteomes" id="UP001501020">
    <property type="component" value="Unassembled WGS sequence"/>
</dbReference>
<accession>A0ABN2YVT8</accession>
<evidence type="ECO:0000313" key="3">
    <source>
        <dbReference type="EMBL" id="GAA2133226.1"/>
    </source>
</evidence>
<feature type="transmembrane region" description="Helical" evidence="2">
    <location>
        <begin position="243"/>
        <end position="260"/>
    </location>
</feature>
<keyword evidence="2" id="KW-0472">Membrane</keyword>
<feature type="transmembrane region" description="Helical" evidence="2">
    <location>
        <begin position="51"/>
        <end position="71"/>
    </location>
</feature>
<feature type="compositionally biased region" description="Basic and acidic residues" evidence="1">
    <location>
        <begin position="431"/>
        <end position="444"/>
    </location>
</feature>
<protein>
    <recommendedName>
        <fullName evidence="5">Glycosyltransferase RgtA/B/C/D-like domain-containing protein</fullName>
    </recommendedName>
</protein>
<comment type="caution">
    <text evidence="3">The sequence shown here is derived from an EMBL/GenBank/DDBJ whole genome shotgun (WGS) entry which is preliminary data.</text>
</comment>
<evidence type="ECO:0000313" key="4">
    <source>
        <dbReference type="Proteomes" id="UP001501020"/>
    </source>
</evidence>
<reference evidence="3 4" key="1">
    <citation type="journal article" date="2019" name="Int. J. Syst. Evol. Microbiol.">
        <title>The Global Catalogue of Microorganisms (GCM) 10K type strain sequencing project: providing services to taxonomists for standard genome sequencing and annotation.</title>
        <authorList>
            <consortium name="The Broad Institute Genomics Platform"/>
            <consortium name="The Broad Institute Genome Sequencing Center for Infectious Disease"/>
            <person name="Wu L."/>
            <person name="Ma J."/>
        </authorList>
    </citation>
    <scope>NUCLEOTIDE SEQUENCE [LARGE SCALE GENOMIC DNA]</scope>
    <source>
        <strain evidence="3 4">JCM 13850</strain>
    </source>
</reference>